<keyword evidence="9 13" id="KW-0460">Magnesium</keyword>
<evidence type="ECO:0000313" key="17">
    <source>
        <dbReference type="Proteomes" id="UP001062263"/>
    </source>
</evidence>
<evidence type="ECO:0000256" key="5">
    <source>
        <dbReference type="ARBA" id="ARBA00011738"/>
    </source>
</evidence>
<comment type="cofactor">
    <cofactor evidence="13 14">
        <name>Mg(2+)</name>
        <dbReference type="ChEBI" id="CHEBI:18420"/>
    </cofactor>
    <cofactor evidence="13 14">
        <name>Mn(2+)</name>
        <dbReference type="ChEBI" id="CHEBI:29035"/>
    </cofactor>
    <text evidence="13 14">Binds 1 Mg(2+) or Mn(2+) ion per subunit.</text>
</comment>
<proteinExistence type="inferred from homology"/>
<evidence type="ECO:0000256" key="7">
    <source>
        <dbReference type="ARBA" id="ARBA00022605"/>
    </source>
</evidence>
<comment type="catalytic activity">
    <reaction evidence="1 13 14">
        <text>(2R,3S)-3-isopropylmalate + NAD(+) = 4-methyl-2-oxopentanoate + CO2 + NADH</text>
        <dbReference type="Rhea" id="RHEA:32271"/>
        <dbReference type="ChEBI" id="CHEBI:16526"/>
        <dbReference type="ChEBI" id="CHEBI:17865"/>
        <dbReference type="ChEBI" id="CHEBI:35121"/>
        <dbReference type="ChEBI" id="CHEBI:57540"/>
        <dbReference type="ChEBI" id="CHEBI:57945"/>
        <dbReference type="EC" id="1.1.1.85"/>
    </reaction>
</comment>
<evidence type="ECO:0000256" key="11">
    <source>
        <dbReference type="ARBA" id="ARBA00023027"/>
    </source>
</evidence>
<dbReference type="SUPFAM" id="SSF53659">
    <property type="entry name" value="Isocitrate/Isopropylmalate dehydrogenase-like"/>
    <property type="match status" value="1"/>
</dbReference>
<evidence type="ECO:0000256" key="1">
    <source>
        <dbReference type="ARBA" id="ARBA00000624"/>
    </source>
</evidence>
<dbReference type="SMART" id="SM01329">
    <property type="entry name" value="Iso_dh"/>
    <property type="match status" value="1"/>
</dbReference>
<feature type="binding site" evidence="13">
    <location>
        <position position="157"/>
    </location>
    <ligand>
        <name>substrate</name>
    </ligand>
</feature>
<accession>A0ABM7ZFI5</accession>
<keyword evidence="11 13" id="KW-0520">NAD</keyword>
<dbReference type="HAMAP" id="MF_01033">
    <property type="entry name" value="LeuB_type1"/>
    <property type="match status" value="1"/>
</dbReference>
<dbReference type="InterPro" id="IPR019818">
    <property type="entry name" value="IsoCit/isopropylmalate_DH_CS"/>
</dbReference>
<comment type="subcellular location">
    <subcellularLocation>
        <location evidence="13">Cytoplasm</location>
    </subcellularLocation>
</comment>
<evidence type="ECO:0000256" key="10">
    <source>
        <dbReference type="ARBA" id="ARBA00023002"/>
    </source>
</evidence>
<feature type="site" description="Important for catalysis" evidence="13">
    <location>
        <position position="164"/>
    </location>
</feature>
<dbReference type="Gene3D" id="3.40.718.10">
    <property type="entry name" value="Isopropylmalate Dehydrogenase"/>
    <property type="match status" value="1"/>
</dbReference>
<evidence type="ECO:0000313" key="16">
    <source>
        <dbReference type="EMBL" id="BDL43445.1"/>
    </source>
</evidence>
<keyword evidence="13" id="KW-0963">Cytoplasm</keyword>
<keyword evidence="10 13" id="KW-0560">Oxidoreductase</keyword>
<dbReference type="Proteomes" id="UP001062263">
    <property type="component" value="Chromosome"/>
</dbReference>
<comment type="pathway">
    <text evidence="3 13 14">Amino-acid biosynthesis; L-leucine biosynthesis; L-leucine from 3-methyl-2-oxobutanoate: step 3/4.</text>
</comment>
<dbReference type="InterPro" id="IPR024084">
    <property type="entry name" value="IsoPropMal-DH-like_dom"/>
</dbReference>
<dbReference type="InterPro" id="IPR004429">
    <property type="entry name" value="Isopropylmalate_DH"/>
</dbReference>
<keyword evidence="12 13" id="KW-0100">Branched-chain amino acid biosynthesis</keyword>
<feature type="site" description="Important for catalysis" evidence="13">
    <location>
        <position position="214"/>
    </location>
</feature>
<name>A0ABM7ZFI5_9BACT</name>
<feature type="binding site" evidence="13">
    <location>
        <begin position="97"/>
        <end position="110"/>
    </location>
    <ligand>
        <name>NAD(+)</name>
        <dbReference type="ChEBI" id="CHEBI:57540"/>
    </ligand>
</feature>
<protein>
    <recommendedName>
        <fullName evidence="13">3-isopropylmalate dehydrogenase</fullName>
        <ecNumber evidence="13">1.1.1.85</ecNumber>
    </recommendedName>
    <alternativeName>
        <fullName evidence="13">3-IPM-DH</fullName>
    </alternativeName>
    <alternativeName>
        <fullName evidence="13">Beta-IPM dehydrogenase</fullName>
        <shortName evidence="13">IMDH</shortName>
    </alternativeName>
</protein>
<feature type="domain" description="Isopropylmalate dehydrogenase-like" evidence="15">
    <location>
        <begin position="25"/>
        <end position="383"/>
    </location>
</feature>
<keyword evidence="17" id="KW-1185">Reference proteome</keyword>
<evidence type="ECO:0000256" key="9">
    <source>
        <dbReference type="ARBA" id="ARBA00022842"/>
    </source>
</evidence>
<keyword evidence="6 13" id="KW-0432">Leucine biosynthesis</keyword>
<feature type="binding site" evidence="13">
    <location>
        <position position="118"/>
    </location>
    <ligand>
        <name>substrate</name>
    </ligand>
</feature>
<dbReference type="PANTHER" id="PTHR42979:SF1">
    <property type="entry name" value="3-ISOPROPYLMALATE DEHYDROGENASE"/>
    <property type="match status" value="1"/>
</dbReference>
<evidence type="ECO:0000256" key="14">
    <source>
        <dbReference type="RuleBase" id="RU004445"/>
    </source>
</evidence>
<dbReference type="Pfam" id="PF00180">
    <property type="entry name" value="Iso_dh"/>
    <property type="match status" value="1"/>
</dbReference>
<evidence type="ECO:0000256" key="6">
    <source>
        <dbReference type="ARBA" id="ARBA00022430"/>
    </source>
</evidence>
<comment type="similarity">
    <text evidence="4 13">Belongs to the isocitrate and isopropylmalate dehydrogenases family. LeuB type 1 subfamily.</text>
</comment>
<evidence type="ECO:0000256" key="12">
    <source>
        <dbReference type="ARBA" id="ARBA00023304"/>
    </source>
</evidence>
<dbReference type="NCBIfam" id="TIGR00169">
    <property type="entry name" value="leuB"/>
    <property type="match status" value="1"/>
</dbReference>
<keyword evidence="7 13" id="KW-0028">Amino-acid biosynthesis</keyword>
<feature type="binding site" evidence="13">
    <location>
        <position position="270"/>
    </location>
    <ligand>
        <name>Mg(2+)</name>
        <dbReference type="ChEBI" id="CHEBI:18420"/>
    </ligand>
</feature>
<keyword evidence="13" id="KW-0464">Manganese</keyword>
<dbReference type="PROSITE" id="PS00470">
    <property type="entry name" value="IDH_IMDH"/>
    <property type="match status" value="1"/>
</dbReference>
<comment type="subunit">
    <text evidence="5 13 14">Homodimer.</text>
</comment>
<feature type="binding site" evidence="13">
    <location>
        <position position="246"/>
    </location>
    <ligand>
        <name>substrate</name>
    </ligand>
</feature>
<comment type="function">
    <text evidence="13 14">Catalyzes the oxidation of 3-carboxy-2-hydroxy-4-methylpentanoate (3-isopropylmalate) to 3-carboxy-4-methyl-2-oxopentanoate. The product decarboxylates to 4-methyl-2 oxopentanoate.</text>
</comment>
<evidence type="ECO:0000259" key="15">
    <source>
        <dbReference type="SMART" id="SM01329"/>
    </source>
</evidence>
<evidence type="ECO:0000256" key="3">
    <source>
        <dbReference type="ARBA" id="ARBA00004762"/>
    </source>
</evidence>
<keyword evidence="8 13" id="KW-0479">Metal-binding</keyword>
<feature type="binding site" evidence="13">
    <location>
        <position position="246"/>
    </location>
    <ligand>
        <name>Mg(2+)</name>
        <dbReference type="ChEBI" id="CHEBI:18420"/>
    </ligand>
</feature>
<feature type="binding site" evidence="13">
    <location>
        <begin position="310"/>
        <end position="322"/>
    </location>
    <ligand>
        <name>NAD(+)</name>
        <dbReference type="ChEBI" id="CHEBI:57540"/>
    </ligand>
</feature>
<evidence type="ECO:0000256" key="13">
    <source>
        <dbReference type="HAMAP-Rule" id="MF_01033"/>
    </source>
</evidence>
<reference evidence="16" key="1">
    <citation type="submission" date="2022-06" db="EMBL/GenBank/DDBJ databases">
        <title>Akkermansia biwalacus sp. nov., an anaerobic mucin-degrading bacterium isolated from human intestine.</title>
        <authorList>
            <person name="Kobayashi Y."/>
            <person name="Inoue S."/>
            <person name="Kawahara T."/>
            <person name="Kohda N."/>
        </authorList>
    </citation>
    <scope>NUCLEOTIDE SEQUENCE</scope>
    <source>
        <strain evidence="16">WON2089</strain>
    </source>
</reference>
<evidence type="ECO:0000256" key="4">
    <source>
        <dbReference type="ARBA" id="ARBA00008319"/>
    </source>
</evidence>
<dbReference type="EC" id="1.1.1.85" evidence="13"/>
<dbReference type="PANTHER" id="PTHR42979">
    <property type="entry name" value="3-ISOPROPYLMALATE DEHYDROGENASE"/>
    <property type="match status" value="1"/>
</dbReference>
<evidence type="ECO:0000256" key="2">
    <source>
        <dbReference type="ARBA" id="ARBA00001936"/>
    </source>
</evidence>
<feature type="binding site" evidence="13">
    <location>
        <position position="274"/>
    </location>
    <ligand>
        <name>Mg(2+)</name>
        <dbReference type="ChEBI" id="CHEBI:18420"/>
    </ligand>
</feature>
<sequence length="387" mass="41680">MATVLLDLWGENAQSVSDMSEHHHHIAVLAGDGIGPEVMAEALKVLDAVSAKFGFTVSRKEAFVGGAGIDHCGKALPEETIRACEEADAVLFGSVGGPKWEHLPANEQPERGALLPLRKHFGLYANLRPGVCLPALTHASPIKNELIEGGFDILCVRELTGGLYFGQPRFREEEGDDEVVVDTMRYHKSEMVRIAKVAFEAARGRRKRVTSVDKANVLTNSLLWRETMTEVARDYPDVELLHMYVDNAAMQLVRNPRQFDVLVTENLFGDILSDEMAMICGSLGMLPSASLCQGAKDNGLFFGLYEPSGGSAPDIAGKGIANPIAQILSLSMLLRYSLGEKKAADAIDSAVRSVIDQGYRTGDLATGAAGEIRVNTAEMGNAVVAAL</sequence>
<feature type="binding site" evidence="13">
    <location>
        <position position="128"/>
    </location>
    <ligand>
        <name>substrate</name>
    </ligand>
</feature>
<evidence type="ECO:0000256" key="8">
    <source>
        <dbReference type="ARBA" id="ARBA00022723"/>
    </source>
</evidence>
<dbReference type="EMBL" id="AP025943">
    <property type="protein sequence ID" value="BDL43445.1"/>
    <property type="molecule type" value="Genomic_DNA"/>
</dbReference>
<organism evidence="16 17">
    <name type="scientific">Akkermansia biwaensis</name>
    <dbReference type="NCBI Taxonomy" id="2946555"/>
    <lineage>
        <taxon>Bacteria</taxon>
        <taxon>Pseudomonadati</taxon>
        <taxon>Verrucomicrobiota</taxon>
        <taxon>Verrucomicrobiia</taxon>
        <taxon>Verrucomicrobiales</taxon>
        <taxon>Akkermansiaceae</taxon>
        <taxon>Akkermansia</taxon>
    </lineage>
</organism>
<gene>
    <name evidence="13 16" type="primary">leuB</name>
    <name evidence="16" type="ORF">Abiwalacus_10190</name>
</gene>
<comment type="cofactor">
    <cofactor evidence="2">
        <name>Mn(2+)</name>
        <dbReference type="ChEBI" id="CHEBI:29035"/>
    </cofactor>
</comment>